<dbReference type="AlphaFoldDB" id="A0A9P4KFC7"/>
<sequence length="157" mass="17622">MQVSRGRGTWVSIGDTVLRQPLNLSLGAKGNIDKSSRIERQTGLLSDYETRVRELPSPSICVYDECAARCCIGSRSVLRWQAGRQAGICDISEFFAGLRLADMAVDHDFETSSRQHTHHPTNAERRRRRNMYVQSAPDHHQLAPNLCSTTLLTALQK</sequence>
<name>A0A9P4KFC7_9PLEO</name>
<gene>
    <name evidence="1" type="ORF">CC78DRAFT_576965</name>
</gene>
<dbReference type="Proteomes" id="UP000800093">
    <property type="component" value="Unassembled WGS sequence"/>
</dbReference>
<accession>A0A9P4KFC7</accession>
<dbReference type="EMBL" id="ML986590">
    <property type="protein sequence ID" value="KAF2267590.1"/>
    <property type="molecule type" value="Genomic_DNA"/>
</dbReference>
<reference evidence="2" key="1">
    <citation type="journal article" date="2020" name="Stud. Mycol.">
        <title>101 Dothideomycetes genomes: A test case for predicting lifestyles and emergence of pathogens.</title>
        <authorList>
            <person name="Haridas S."/>
            <person name="Albert R."/>
            <person name="Binder M."/>
            <person name="Bloem J."/>
            <person name="LaButti K."/>
            <person name="Salamov A."/>
            <person name="Andreopoulos B."/>
            <person name="Baker S."/>
            <person name="Barry K."/>
            <person name="Bills G."/>
            <person name="Bluhm B."/>
            <person name="Cannon C."/>
            <person name="Castanera R."/>
            <person name="Culley D."/>
            <person name="Daum C."/>
            <person name="Ezra D."/>
            <person name="Gonzalez J."/>
            <person name="Henrissat B."/>
            <person name="Kuo A."/>
            <person name="Liang C."/>
            <person name="Lipzen A."/>
            <person name="Lutzoni F."/>
            <person name="Magnuson J."/>
            <person name="Mondo S."/>
            <person name="Nolan M."/>
            <person name="Ohm R."/>
            <person name="Pangilinan J."/>
            <person name="Park H.-J."/>
            <person name="Ramirez L."/>
            <person name="Alfaro M."/>
            <person name="Sun H."/>
            <person name="Tritt A."/>
            <person name="Yoshinaga Y."/>
            <person name="Zwiers L.-H."/>
            <person name="Turgeon B."/>
            <person name="Goodwin S."/>
            <person name="Spatafora J."/>
            <person name="Crous P."/>
            <person name="Grigoriev I."/>
        </authorList>
    </citation>
    <scope>NUCLEOTIDE SEQUENCE [LARGE SCALE GENOMIC DNA]</scope>
    <source>
        <strain evidence="2">CBS 304.66</strain>
    </source>
</reference>
<evidence type="ECO:0000313" key="1">
    <source>
        <dbReference type="EMBL" id="KAF2267590.1"/>
    </source>
</evidence>
<proteinExistence type="predicted"/>
<comment type="caution">
    <text evidence="1">The sequence shown here is derived from an EMBL/GenBank/DDBJ whole genome shotgun (WGS) entry which is preliminary data.</text>
</comment>
<protein>
    <submittedName>
        <fullName evidence="1">Uncharacterized protein</fullName>
    </submittedName>
</protein>
<evidence type="ECO:0000313" key="2">
    <source>
        <dbReference type="Proteomes" id="UP000800093"/>
    </source>
</evidence>
<organism evidence="1 2">
    <name type="scientific">Lojkania enalia</name>
    <dbReference type="NCBI Taxonomy" id="147567"/>
    <lineage>
        <taxon>Eukaryota</taxon>
        <taxon>Fungi</taxon>
        <taxon>Dikarya</taxon>
        <taxon>Ascomycota</taxon>
        <taxon>Pezizomycotina</taxon>
        <taxon>Dothideomycetes</taxon>
        <taxon>Pleosporomycetidae</taxon>
        <taxon>Pleosporales</taxon>
        <taxon>Pleosporales incertae sedis</taxon>
        <taxon>Lojkania</taxon>
    </lineage>
</organism>
<keyword evidence="2" id="KW-1185">Reference proteome</keyword>